<reference evidence="1 4" key="2">
    <citation type="submission" date="2019-10" db="EMBL/GenBank/DDBJ databases">
        <title>Prolixibacter strains distinguished by the presence of nitrate reductase genes were adept at nitrate-dependent anaerobic corrosion of metallic iron and carbon steel.</title>
        <authorList>
            <person name="Iino T."/>
            <person name="Shono N."/>
            <person name="Ito K."/>
            <person name="Nakamura R."/>
            <person name="Sueoka K."/>
            <person name="Harayama S."/>
            <person name="Ohkuma M."/>
        </authorList>
    </citation>
    <scope>NUCLEOTIDE SEQUENCE [LARGE SCALE GENOMIC DNA]</scope>
    <source>
        <strain evidence="1 4">MIC1-1</strain>
    </source>
</reference>
<dbReference type="InterPro" id="IPR054199">
    <property type="entry name" value="DUF6904"/>
</dbReference>
<dbReference type="OrthoDB" id="1122716at2"/>
<dbReference type="AlphaFoldDB" id="A0A2P8C562"/>
<dbReference type="EMBL" id="BLAU01000001">
    <property type="protein sequence ID" value="GET22494.1"/>
    <property type="molecule type" value="Genomic_DNA"/>
</dbReference>
<gene>
    <name evidence="2" type="ORF">CLV93_1312</name>
    <name evidence="1" type="ORF">JCM18694_27400</name>
</gene>
<dbReference type="RefSeq" id="WP_106544009.1">
    <property type="nucleotide sequence ID" value="NZ_BLAU01000001.1"/>
</dbReference>
<comment type="caution">
    <text evidence="2">The sequence shown here is derived from an EMBL/GenBank/DDBJ whole genome shotgun (WGS) entry which is preliminary data.</text>
</comment>
<name>A0A2P8C562_9BACT</name>
<dbReference type="Pfam" id="PF21845">
    <property type="entry name" value="DUF6904"/>
    <property type="match status" value="1"/>
</dbReference>
<organism evidence="2 3">
    <name type="scientific">Prolixibacter denitrificans</name>
    <dbReference type="NCBI Taxonomy" id="1541063"/>
    <lineage>
        <taxon>Bacteria</taxon>
        <taxon>Pseudomonadati</taxon>
        <taxon>Bacteroidota</taxon>
        <taxon>Bacteroidia</taxon>
        <taxon>Marinilabiliales</taxon>
        <taxon>Prolixibacteraceae</taxon>
        <taxon>Prolixibacter</taxon>
    </lineage>
</organism>
<reference evidence="2 3" key="1">
    <citation type="submission" date="2018-03" db="EMBL/GenBank/DDBJ databases">
        <title>Genomic Encyclopedia of Archaeal and Bacterial Type Strains, Phase II (KMG-II): from individual species to whole genera.</title>
        <authorList>
            <person name="Goeker M."/>
        </authorList>
    </citation>
    <scope>NUCLEOTIDE SEQUENCE [LARGE SCALE GENOMIC DNA]</scope>
    <source>
        <strain evidence="2 3">DSM 27267</strain>
    </source>
</reference>
<accession>A0A2P8C562</accession>
<sequence length="222" mass="26114">MLQGYPTKSGTGISIFGDYGDLNSLYSTVHEIANSLDEYNERLKAQNQLLMNFAYEIRKAYSGNRLTDKLIFDGDDKEMDYYGFHCVWTDILIFIATLRYNAGYIQTDKLHQANLYMLEYVVERAMFDYDAEGANVIQHFIGQRINITNKFAFIIYQALHIHFVSSRTGKKRFRSIPRLIGDYFSEWRQEYKDLISSFEISAKERNCEITDLEFDNFPDIKW</sequence>
<proteinExistence type="predicted"/>
<dbReference type="EMBL" id="PYGC01000031">
    <property type="protein sequence ID" value="PSK80100.1"/>
    <property type="molecule type" value="Genomic_DNA"/>
</dbReference>
<dbReference type="Proteomes" id="UP000396862">
    <property type="component" value="Unassembled WGS sequence"/>
</dbReference>
<protein>
    <submittedName>
        <fullName evidence="2">Uncharacterized protein</fullName>
    </submittedName>
</protein>
<evidence type="ECO:0000313" key="3">
    <source>
        <dbReference type="Proteomes" id="UP000240621"/>
    </source>
</evidence>
<evidence type="ECO:0000313" key="2">
    <source>
        <dbReference type="EMBL" id="PSK80100.1"/>
    </source>
</evidence>
<dbReference type="Proteomes" id="UP000240621">
    <property type="component" value="Unassembled WGS sequence"/>
</dbReference>
<evidence type="ECO:0000313" key="4">
    <source>
        <dbReference type="Proteomes" id="UP000396862"/>
    </source>
</evidence>
<keyword evidence="4" id="KW-1185">Reference proteome</keyword>
<evidence type="ECO:0000313" key="1">
    <source>
        <dbReference type="EMBL" id="GET22494.1"/>
    </source>
</evidence>